<keyword evidence="1 2" id="KW-0597">Phosphoprotein</keyword>
<organism evidence="4 5">
    <name type="scientific">Mariprofundus ferrinatatus</name>
    <dbReference type="NCBI Taxonomy" id="1921087"/>
    <lineage>
        <taxon>Bacteria</taxon>
        <taxon>Pseudomonadati</taxon>
        <taxon>Pseudomonadota</taxon>
        <taxon>Candidatius Mariprofundia</taxon>
        <taxon>Mariprofundales</taxon>
        <taxon>Mariprofundaceae</taxon>
        <taxon>Mariprofundus</taxon>
    </lineage>
</organism>
<dbReference type="InterPro" id="IPR011006">
    <property type="entry name" value="CheY-like_superfamily"/>
</dbReference>
<feature type="modified residue" description="4-aspartylphosphate" evidence="2">
    <location>
        <position position="53"/>
    </location>
</feature>
<dbReference type="RefSeq" id="WP_100265744.1">
    <property type="nucleotide sequence ID" value="NZ_CP018800.1"/>
</dbReference>
<dbReference type="PROSITE" id="PS50110">
    <property type="entry name" value="RESPONSE_REGULATORY"/>
    <property type="match status" value="1"/>
</dbReference>
<dbReference type="OrthoDB" id="5296683at2"/>
<name>A0A2K8L562_9PROT</name>
<evidence type="ECO:0000256" key="2">
    <source>
        <dbReference type="PROSITE-ProRule" id="PRU00169"/>
    </source>
</evidence>
<evidence type="ECO:0000259" key="3">
    <source>
        <dbReference type="PROSITE" id="PS50110"/>
    </source>
</evidence>
<dbReference type="EMBL" id="CP018800">
    <property type="protein sequence ID" value="ATX82383.1"/>
    <property type="molecule type" value="Genomic_DNA"/>
</dbReference>
<dbReference type="InterPro" id="IPR001789">
    <property type="entry name" value="Sig_transdc_resp-reg_receiver"/>
</dbReference>
<dbReference type="AlphaFoldDB" id="A0A2K8L562"/>
<evidence type="ECO:0000313" key="4">
    <source>
        <dbReference type="EMBL" id="ATX82383.1"/>
    </source>
</evidence>
<evidence type="ECO:0000313" key="5">
    <source>
        <dbReference type="Proteomes" id="UP000231637"/>
    </source>
</evidence>
<reference evidence="4 5" key="1">
    <citation type="submission" date="2016-12" db="EMBL/GenBank/DDBJ databases">
        <title>Isolation and genomic insights into novel planktonic Zetaproteobacteria from stratified waters of the Chesapeake Bay.</title>
        <authorList>
            <person name="McAllister S.M."/>
            <person name="Kato S."/>
            <person name="Chan C.S."/>
            <person name="Chiu B.K."/>
            <person name="Field E.K."/>
        </authorList>
    </citation>
    <scope>NUCLEOTIDE SEQUENCE [LARGE SCALE GENOMIC DNA]</scope>
    <source>
        <strain evidence="4 5">CP-8</strain>
    </source>
</reference>
<proteinExistence type="predicted"/>
<dbReference type="SMART" id="SM00448">
    <property type="entry name" value="REC"/>
    <property type="match status" value="1"/>
</dbReference>
<sequence length="119" mass="13506">MFHVVDDNEHVRELIVELLDVAGYGGKAFSCPFEYLDYVNSDSYISPVAIITDVRMPRMNGYELIEEVREKFPNQKFVVISGYEGKDGAVRTDPCHFLSKPFNPEQLIAVADAIVRCDM</sequence>
<keyword evidence="5" id="KW-1185">Reference proteome</keyword>
<feature type="domain" description="Response regulatory" evidence="3">
    <location>
        <begin position="1"/>
        <end position="115"/>
    </location>
</feature>
<dbReference type="KEGG" id="mfn:Ga0123462_1520"/>
<dbReference type="Proteomes" id="UP000231637">
    <property type="component" value="Chromosome"/>
</dbReference>
<dbReference type="GO" id="GO:0000160">
    <property type="term" value="P:phosphorelay signal transduction system"/>
    <property type="evidence" value="ECO:0007669"/>
    <property type="project" value="InterPro"/>
</dbReference>
<dbReference type="Gene3D" id="3.40.50.2300">
    <property type="match status" value="1"/>
</dbReference>
<dbReference type="Pfam" id="PF00072">
    <property type="entry name" value="Response_reg"/>
    <property type="match status" value="1"/>
</dbReference>
<protein>
    <submittedName>
        <fullName evidence="4">Two-component system, NtrC family, response regulator PilR/two-component system, response regulator YesN/two-component system, NtrC family, C4-dicarboxylate transport response regulator DctD</fullName>
    </submittedName>
</protein>
<dbReference type="SUPFAM" id="SSF52172">
    <property type="entry name" value="CheY-like"/>
    <property type="match status" value="1"/>
</dbReference>
<dbReference type="PANTHER" id="PTHR44591">
    <property type="entry name" value="STRESS RESPONSE REGULATOR PROTEIN 1"/>
    <property type="match status" value="1"/>
</dbReference>
<evidence type="ECO:0000256" key="1">
    <source>
        <dbReference type="ARBA" id="ARBA00022553"/>
    </source>
</evidence>
<accession>A0A2K8L562</accession>
<gene>
    <name evidence="4" type="ORF">Ga0123462_1520</name>
</gene>
<dbReference type="PANTHER" id="PTHR44591:SF3">
    <property type="entry name" value="RESPONSE REGULATORY DOMAIN-CONTAINING PROTEIN"/>
    <property type="match status" value="1"/>
</dbReference>
<dbReference type="InterPro" id="IPR050595">
    <property type="entry name" value="Bact_response_regulator"/>
</dbReference>